<keyword evidence="3" id="KW-1185">Reference proteome</keyword>
<name>A0ABS6S415_9BACT</name>
<dbReference type="InterPro" id="IPR000053">
    <property type="entry name" value="Thymidine/pyrmidine_PPase"/>
</dbReference>
<sequence>LAHHFIELGKKLGIKVSCVSTFGEQPVGRAMGPALEAREALNTLLTGRGPVDLIEKASIVAGMLFEFKGFKNPQQMASDIITSGKAGKKLKQIIAAQGGNPNIKPEDIPIGPCVAKLKAACSGKVWWISNHALVHICREAGAPKAKGAGVYLYKKVGDAVKKGDVLMEIYSENTFKLNRALNAASQHYIIGIGDKYDMMLARIPEEKYAKRFILER</sequence>
<feature type="domain" description="Pyrimidine nucleoside phosphorylase C-terminal" evidence="1">
    <location>
        <begin position="124"/>
        <end position="191"/>
    </location>
</feature>
<evidence type="ECO:0000259" key="1">
    <source>
        <dbReference type="SMART" id="SM00941"/>
    </source>
</evidence>
<organism evidence="2 3">
    <name type="scientific">Candidatus Magnetobacterium casense</name>
    <dbReference type="NCBI Taxonomy" id="1455061"/>
    <lineage>
        <taxon>Bacteria</taxon>
        <taxon>Pseudomonadati</taxon>
        <taxon>Nitrospirota</taxon>
        <taxon>Thermodesulfovibrionia</taxon>
        <taxon>Thermodesulfovibrionales</taxon>
        <taxon>Candidatus Magnetobacteriaceae</taxon>
        <taxon>Candidatus Magnetobacterium</taxon>
    </lineage>
</organism>
<feature type="non-terminal residue" evidence="2">
    <location>
        <position position="1"/>
    </location>
</feature>
<gene>
    <name evidence="2" type="ORF">HWQ67_18585</name>
</gene>
<evidence type="ECO:0000313" key="2">
    <source>
        <dbReference type="EMBL" id="MBV6343581.1"/>
    </source>
</evidence>
<reference evidence="2 3" key="1">
    <citation type="journal article" date="2020" name="J Geophys Res Biogeosci">
        <title>Magnetotaxis as an Adaptation to Enable Bacterial Shuttling of Microbial Sulfur and Sulfur Cycling Across Aquatic Oxic#Anoxic Interfaces.</title>
        <authorList>
            <person name="Li J."/>
            <person name="Liu P."/>
            <person name="Wang J."/>
            <person name="Roberts A.P."/>
            <person name="Pan Y."/>
        </authorList>
    </citation>
    <scope>NUCLEOTIDE SEQUENCE [LARGE SCALE GENOMIC DNA]</scope>
    <source>
        <strain evidence="2 3">MYR-1_YQ</strain>
    </source>
</reference>
<dbReference type="PANTHER" id="PTHR10515:SF0">
    <property type="entry name" value="THYMIDINE PHOSPHORYLASE"/>
    <property type="match status" value="1"/>
</dbReference>
<dbReference type="SMART" id="SM00941">
    <property type="entry name" value="PYNP_C"/>
    <property type="match status" value="1"/>
</dbReference>
<dbReference type="InterPro" id="IPR013102">
    <property type="entry name" value="PYNP_C"/>
</dbReference>
<dbReference type="Pfam" id="PF07831">
    <property type="entry name" value="PYNP_C"/>
    <property type="match status" value="1"/>
</dbReference>
<accession>A0ABS6S415</accession>
<dbReference type="EMBL" id="JABXWD010000675">
    <property type="protein sequence ID" value="MBV6343581.1"/>
    <property type="molecule type" value="Genomic_DNA"/>
</dbReference>
<proteinExistence type="predicted"/>
<comment type="caution">
    <text evidence="2">The sequence shown here is derived from an EMBL/GenBank/DDBJ whole genome shotgun (WGS) entry which is preliminary data.</text>
</comment>
<dbReference type="Proteomes" id="UP001196980">
    <property type="component" value="Unassembled WGS sequence"/>
</dbReference>
<dbReference type="PANTHER" id="PTHR10515">
    <property type="entry name" value="THYMIDINE PHOSPHORYLASE"/>
    <property type="match status" value="1"/>
</dbReference>
<evidence type="ECO:0000313" key="3">
    <source>
        <dbReference type="Proteomes" id="UP001196980"/>
    </source>
</evidence>
<protein>
    <submittedName>
        <fullName evidence="2">Thymidine phosphorylase</fullName>
    </submittedName>
</protein>